<comment type="caution">
    <text evidence="1">The sequence shown here is derived from an EMBL/GenBank/DDBJ whole genome shotgun (WGS) entry which is preliminary data.</text>
</comment>
<keyword evidence="2" id="KW-1185">Reference proteome</keyword>
<evidence type="ECO:0000313" key="1">
    <source>
        <dbReference type="EMBL" id="KAJ3001807.1"/>
    </source>
</evidence>
<organism evidence="1 2">
    <name type="scientific">Trametes sanguinea</name>
    <dbReference type="NCBI Taxonomy" id="158606"/>
    <lineage>
        <taxon>Eukaryota</taxon>
        <taxon>Fungi</taxon>
        <taxon>Dikarya</taxon>
        <taxon>Basidiomycota</taxon>
        <taxon>Agaricomycotina</taxon>
        <taxon>Agaricomycetes</taxon>
        <taxon>Polyporales</taxon>
        <taxon>Polyporaceae</taxon>
        <taxon>Trametes</taxon>
    </lineage>
</organism>
<reference evidence="1" key="1">
    <citation type="submission" date="2022-08" db="EMBL/GenBank/DDBJ databases">
        <title>Genome Sequence of Pycnoporus sanguineus.</title>
        <authorList>
            <person name="Buettner E."/>
        </authorList>
    </citation>
    <scope>NUCLEOTIDE SEQUENCE</scope>
    <source>
        <strain evidence="1">CG-C14</strain>
    </source>
</reference>
<evidence type="ECO:0000313" key="2">
    <source>
        <dbReference type="Proteomes" id="UP001144978"/>
    </source>
</evidence>
<protein>
    <submittedName>
        <fullName evidence="1">Uncharacterized protein</fullName>
    </submittedName>
</protein>
<sequence length="210" mass="23821">MWQSTAHPPSDPDGTGSRTSLGRLWEVIQLEGSPKESTGQADFLLLELGRAEERHPFYDMPCVIPTNSYTLVPLTQVCCAVNVQHDCYDGKCGISLTRVIWQERETTQQRAFEVRHAKTNKYVLNTAQMHDAASVAPFYLPLVFSEPREDIIHRAAIREINLQAAKQLAQSERRPTLRPALVQPFRRPQHLVHHRPGQSSAASTMETRQR</sequence>
<proteinExistence type="predicted"/>
<name>A0ACC1PTZ0_9APHY</name>
<gene>
    <name evidence="1" type="ORF">NUW54_g6201</name>
</gene>
<dbReference type="EMBL" id="JANSHE010001624">
    <property type="protein sequence ID" value="KAJ3001807.1"/>
    <property type="molecule type" value="Genomic_DNA"/>
</dbReference>
<dbReference type="Proteomes" id="UP001144978">
    <property type="component" value="Unassembled WGS sequence"/>
</dbReference>
<accession>A0ACC1PTZ0</accession>